<keyword evidence="2" id="KW-1185">Reference proteome</keyword>
<dbReference type="Proteomes" id="UP001358586">
    <property type="component" value="Chromosome 8"/>
</dbReference>
<evidence type="ECO:0000313" key="2">
    <source>
        <dbReference type="Proteomes" id="UP001358586"/>
    </source>
</evidence>
<comment type="caution">
    <text evidence="1">The sequence shown here is derived from an EMBL/GenBank/DDBJ whole genome shotgun (WGS) entry which is preliminary data.</text>
</comment>
<name>A0ABR0P086_GOSAR</name>
<evidence type="ECO:0000313" key="1">
    <source>
        <dbReference type="EMBL" id="KAK5811852.1"/>
    </source>
</evidence>
<accession>A0ABR0P086</accession>
<organism evidence="1 2">
    <name type="scientific">Gossypium arboreum</name>
    <name type="common">Tree cotton</name>
    <name type="synonym">Gossypium nanking</name>
    <dbReference type="NCBI Taxonomy" id="29729"/>
    <lineage>
        <taxon>Eukaryota</taxon>
        <taxon>Viridiplantae</taxon>
        <taxon>Streptophyta</taxon>
        <taxon>Embryophyta</taxon>
        <taxon>Tracheophyta</taxon>
        <taxon>Spermatophyta</taxon>
        <taxon>Magnoliopsida</taxon>
        <taxon>eudicotyledons</taxon>
        <taxon>Gunneridae</taxon>
        <taxon>Pentapetalae</taxon>
        <taxon>rosids</taxon>
        <taxon>malvids</taxon>
        <taxon>Malvales</taxon>
        <taxon>Malvaceae</taxon>
        <taxon>Malvoideae</taxon>
        <taxon>Gossypium</taxon>
    </lineage>
</organism>
<sequence>MAEFRNVLEECSLNDLGFIDQSFEKASRQAWADPTVSVPGKLTKAGQQFKLWSCSKTQTQKQHRIFLEKRLFDLYDQDPTDEILAEIMEVALKHFGDLYTASESDGDDQLLGFVEQRITKRMNYELLKPFPEDEIWQVVKTIVPLKAPEIDGFPVMFYQRLGFQPDWIVLIMRCVCSITYTMGINEGLSLLLNEAKLKNLMRGAPIGRERFAINHLLFADDCILFGDASEDGAHIVRNIIMEYELVSGQQVNFDKSLIYFRASVGRHERDQVTNILGVQVVTTRRNIWAYQ</sequence>
<proteinExistence type="predicted"/>
<protein>
    <recommendedName>
        <fullName evidence="3">Reverse transcriptase</fullName>
    </recommendedName>
</protein>
<reference evidence="1 2" key="1">
    <citation type="submission" date="2023-03" db="EMBL/GenBank/DDBJ databases">
        <title>WGS of Gossypium arboreum.</title>
        <authorList>
            <person name="Yu D."/>
        </authorList>
    </citation>
    <scope>NUCLEOTIDE SEQUENCE [LARGE SCALE GENOMIC DNA]</scope>
    <source>
        <tissue evidence="1">Leaf</tissue>
    </source>
</reference>
<gene>
    <name evidence="1" type="ORF">PVK06_027231</name>
</gene>
<evidence type="ECO:0008006" key="3">
    <source>
        <dbReference type="Google" id="ProtNLM"/>
    </source>
</evidence>
<dbReference type="EMBL" id="JARKNE010000008">
    <property type="protein sequence ID" value="KAK5811852.1"/>
    <property type="molecule type" value="Genomic_DNA"/>
</dbReference>